<comment type="caution">
    <text evidence="2">The sequence shown here is derived from an EMBL/GenBank/DDBJ whole genome shotgun (WGS) entry which is preliminary data.</text>
</comment>
<evidence type="ECO:0000313" key="3">
    <source>
        <dbReference type="Proteomes" id="UP001501237"/>
    </source>
</evidence>
<dbReference type="PANTHER" id="PTHR47691:SF3">
    <property type="entry name" value="HTH-TYPE TRANSCRIPTIONAL REGULATOR RV0890C-RELATED"/>
    <property type="match status" value="1"/>
</dbReference>
<dbReference type="Gene3D" id="1.25.40.10">
    <property type="entry name" value="Tetratricopeptide repeat domain"/>
    <property type="match status" value="1"/>
</dbReference>
<dbReference type="SMART" id="SM00421">
    <property type="entry name" value="HTH_LUXR"/>
    <property type="match status" value="1"/>
</dbReference>
<dbReference type="RefSeq" id="WP_344823772.1">
    <property type="nucleotide sequence ID" value="NZ_BAAAUV010000003.1"/>
</dbReference>
<gene>
    <name evidence="2" type="ORF">GCM10010468_15050</name>
</gene>
<dbReference type="CDD" id="cd06170">
    <property type="entry name" value="LuxR_C_like"/>
    <property type="match status" value="1"/>
</dbReference>
<organism evidence="2 3">
    <name type="scientific">Actinocorallia longicatena</name>
    <dbReference type="NCBI Taxonomy" id="111803"/>
    <lineage>
        <taxon>Bacteria</taxon>
        <taxon>Bacillati</taxon>
        <taxon>Actinomycetota</taxon>
        <taxon>Actinomycetes</taxon>
        <taxon>Streptosporangiales</taxon>
        <taxon>Thermomonosporaceae</taxon>
        <taxon>Actinocorallia</taxon>
    </lineage>
</organism>
<protein>
    <submittedName>
        <fullName evidence="2">LuxR family transcriptional regulator</fullName>
    </submittedName>
</protein>
<dbReference type="InterPro" id="IPR002182">
    <property type="entry name" value="NB-ARC"/>
</dbReference>
<proteinExistence type="predicted"/>
<dbReference type="InterPro" id="IPR016032">
    <property type="entry name" value="Sig_transdc_resp-reg_C-effctor"/>
</dbReference>
<dbReference type="SUPFAM" id="SSF52540">
    <property type="entry name" value="P-loop containing nucleoside triphosphate hydrolases"/>
    <property type="match status" value="1"/>
</dbReference>
<dbReference type="InterPro" id="IPR000792">
    <property type="entry name" value="Tscrpt_reg_LuxR_C"/>
</dbReference>
<evidence type="ECO:0000259" key="1">
    <source>
        <dbReference type="PROSITE" id="PS50043"/>
    </source>
</evidence>
<reference evidence="3" key="1">
    <citation type="journal article" date="2019" name="Int. J. Syst. Evol. Microbiol.">
        <title>The Global Catalogue of Microorganisms (GCM) 10K type strain sequencing project: providing services to taxonomists for standard genome sequencing and annotation.</title>
        <authorList>
            <consortium name="The Broad Institute Genomics Platform"/>
            <consortium name="The Broad Institute Genome Sequencing Center for Infectious Disease"/>
            <person name="Wu L."/>
            <person name="Ma J."/>
        </authorList>
    </citation>
    <scope>NUCLEOTIDE SEQUENCE [LARGE SCALE GENOMIC DNA]</scope>
    <source>
        <strain evidence="3">JCM 9377</strain>
    </source>
</reference>
<dbReference type="PROSITE" id="PS00622">
    <property type="entry name" value="HTH_LUXR_1"/>
    <property type="match status" value="1"/>
</dbReference>
<dbReference type="InterPro" id="IPR036388">
    <property type="entry name" value="WH-like_DNA-bd_sf"/>
</dbReference>
<dbReference type="SUPFAM" id="SSF48452">
    <property type="entry name" value="TPR-like"/>
    <property type="match status" value="1"/>
</dbReference>
<dbReference type="InterPro" id="IPR011990">
    <property type="entry name" value="TPR-like_helical_dom_sf"/>
</dbReference>
<sequence length="738" mass="81006">MTGNLPAELNRLVGRRQEIADVRRRLAEARLVTLTGVGGVGKTRVALRAALESRRAFPDGVWFVELSGLQDPELLAHTIGGVLGLQDQSVRPQADVLAEFLSGRRTLIVLDTCEHMVGPCAALAELLLSAAPKVVILVTSRQPLGVPGERVLGVQPLAEDAVELFYERAQGVDQAFDCERSLAERLCERLEGIPLAIELAAVRLRTLTPEQLLVRLDDRFRLLETPSPGKTRHQTLRTTIGWSHELCTPRERLLWARLSVFAWDFDLEGAEFVCSDASLPAGEVLDALGGLVDKSIVTREPGTTRFRMLDTVREYGEDWLVSLGDDLQLLSRHRDHYLRLARRFDRDWGGPEQLVWFDRMHAEFPNLRAALDFCLAEPAELDAGRELAVRLRFFWGAFGMVREGAYYLDRILASDRHVEALTARMWLATFQGRIDPRDIEELTAAAEGHGDAEFQAWTGYVLGNAKVLLGALSEARRLYAAALRGYRGLGAPLPGTALALAGHAFALSMEGQPERAIGMLEEQIALASAGGDRWSRSYGDWIYGLTELGMGRPAAAAAHALAALEVKRELYDRAGVAMAVDLLAAVAGEQGDGPRTARLLGAAHRLWRTFGLPQLGSPDLVAARRGAEGRAHALIGRDRFEAEFALGAGLTLEDALGYAFGEEIPQPRPGPEIERVLTHRQQEIAELVAGGLSNREIAERLVISKRTVDSHVEHILDKLGFGSRAQVAAWVARLGIRE</sequence>
<name>A0ABP6Q2J3_9ACTN</name>
<dbReference type="PRINTS" id="PR00038">
    <property type="entry name" value="HTHLUXR"/>
</dbReference>
<dbReference type="SUPFAM" id="SSF46894">
    <property type="entry name" value="C-terminal effector domain of the bipartite response regulators"/>
    <property type="match status" value="1"/>
</dbReference>
<dbReference type="PROSITE" id="PS50043">
    <property type="entry name" value="HTH_LUXR_2"/>
    <property type="match status" value="1"/>
</dbReference>
<dbReference type="EMBL" id="BAAAUV010000003">
    <property type="protein sequence ID" value="GAA3201712.1"/>
    <property type="molecule type" value="Genomic_DNA"/>
</dbReference>
<evidence type="ECO:0000313" key="2">
    <source>
        <dbReference type="EMBL" id="GAA3201712.1"/>
    </source>
</evidence>
<feature type="domain" description="HTH luxR-type" evidence="1">
    <location>
        <begin position="670"/>
        <end position="735"/>
    </location>
</feature>
<keyword evidence="3" id="KW-1185">Reference proteome</keyword>
<dbReference type="InterPro" id="IPR027417">
    <property type="entry name" value="P-loop_NTPase"/>
</dbReference>
<dbReference type="PRINTS" id="PR00364">
    <property type="entry name" value="DISEASERSIST"/>
</dbReference>
<dbReference type="Gene3D" id="3.40.50.300">
    <property type="entry name" value="P-loop containing nucleotide triphosphate hydrolases"/>
    <property type="match status" value="1"/>
</dbReference>
<dbReference type="PANTHER" id="PTHR47691">
    <property type="entry name" value="REGULATOR-RELATED"/>
    <property type="match status" value="1"/>
</dbReference>
<dbReference type="Pfam" id="PF00931">
    <property type="entry name" value="NB-ARC"/>
    <property type="match status" value="1"/>
</dbReference>
<dbReference type="Pfam" id="PF00196">
    <property type="entry name" value="GerE"/>
    <property type="match status" value="1"/>
</dbReference>
<dbReference type="Gene3D" id="1.10.10.10">
    <property type="entry name" value="Winged helix-like DNA-binding domain superfamily/Winged helix DNA-binding domain"/>
    <property type="match status" value="1"/>
</dbReference>
<accession>A0ABP6Q2J3</accession>
<dbReference type="Proteomes" id="UP001501237">
    <property type="component" value="Unassembled WGS sequence"/>
</dbReference>